<keyword evidence="1" id="KW-0472">Membrane</keyword>
<gene>
    <name evidence="2" type="ORF">MPLDJ20_180094</name>
</gene>
<keyword evidence="1" id="KW-1133">Transmembrane helix</keyword>
<name>A0A090GJV6_MESPL</name>
<dbReference type="Proteomes" id="UP000046373">
    <property type="component" value="Unassembled WGS sequence"/>
</dbReference>
<dbReference type="AlphaFoldDB" id="A0A090GJV6"/>
<dbReference type="InterPro" id="IPR049713">
    <property type="entry name" value="Pr6Pr-like"/>
</dbReference>
<feature type="transmembrane region" description="Helical" evidence="1">
    <location>
        <begin position="87"/>
        <end position="107"/>
    </location>
</feature>
<evidence type="ECO:0008006" key="4">
    <source>
        <dbReference type="Google" id="ProtNLM"/>
    </source>
</evidence>
<accession>A0A090GJV6</accession>
<reference evidence="2 3" key="1">
    <citation type="submission" date="2014-08" db="EMBL/GenBank/DDBJ databases">
        <authorList>
            <person name="Moulin Lionel"/>
        </authorList>
    </citation>
    <scope>NUCLEOTIDE SEQUENCE [LARGE SCALE GENOMIC DNA]</scope>
</reference>
<keyword evidence="1" id="KW-0812">Transmembrane</keyword>
<feature type="transmembrane region" description="Helical" evidence="1">
    <location>
        <begin position="151"/>
        <end position="171"/>
    </location>
</feature>
<dbReference type="NCBIfam" id="NF038065">
    <property type="entry name" value="Pr6Pr"/>
    <property type="match status" value="1"/>
</dbReference>
<feature type="transmembrane region" description="Helical" evidence="1">
    <location>
        <begin position="183"/>
        <end position="202"/>
    </location>
</feature>
<proteinExistence type="predicted"/>
<protein>
    <recommendedName>
        <fullName evidence="4">Integral membrane protein</fullName>
    </recommendedName>
</protein>
<feature type="transmembrane region" description="Helical" evidence="1">
    <location>
        <begin position="56"/>
        <end position="75"/>
    </location>
</feature>
<evidence type="ECO:0000313" key="3">
    <source>
        <dbReference type="Proteomes" id="UP000046373"/>
    </source>
</evidence>
<evidence type="ECO:0000313" key="2">
    <source>
        <dbReference type="EMBL" id="CDX34340.1"/>
    </source>
</evidence>
<sequence>MTPRPRRHRFSAPADRAEFPAATDAAINPYRAGVEQNGHHVVTQADLGTHGIPARLLAALIALAAWTGIGVHFHALADGPASWPAVLWRLLGYFTITTNLLVAVVFTGVAAKARFATPWLLGATLVNIALVGVVYALLLQGLQELTGGSQLANVLLHRVTPALTIVFWLAFVRKGALTRRAPLLWALYPLLYLVYALVRGSFEARYPYPFIDVARIGWAQTLINSALIALGFALAGEVLVWLDRRLGGAGEP</sequence>
<dbReference type="EMBL" id="CCNB01000010">
    <property type="protein sequence ID" value="CDX34340.1"/>
    <property type="molecule type" value="Genomic_DNA"/>
</dbReference>
<evidence type="ECO:0000256" key="1">
    <source>
        <dbReference type="SAM" id="Phobius"/>
    </source>
</evidence>
<feature type="transmembrane region" description="Helical" evidence="1">
    <location>
        <begin position="222"/>
        <end position="242"/>
    </location>
</feature>
<organism evidence="2 3">
    <name type="scientific">Mesorhizobium plurifarium</name>
    <dbReference type="NCBI Taxonomy" id="69974"/>
    <lineage>
        <taxon>Bacteria</taxon>
        <taxon>Pseudomonadati</taxon>
        <taxon>Pseudomonadota</taxon>
        <taxon>Alphaproteobacteria</taxon>
        <taxon>Hyphomicrobiales</taxon>
        <taxon>Phyllobacteriaceae</taxon>
        <taxon>Mesorhizobium</taxon>
    </lineage>
</organism>
<feature type="transmembrane region" description="Helical" evidence="1">
    <location>
        <begin position="119"/>
        <end position="139"/>
    </location>
</feature>